<dbReference type="AlphaFoldDB" id="A0A9W9ZWH4"/>
<dbReference type="PANTHER" id="PTHR19324:SF33">
    <property type="entry name" value="MUCIN-5AC"/>
    <property type="match status" value="1"/>
</dbReference>
<gene>
    <name evidence="2" type="ORF">OS493_033252</name>
</gene>
<comment type="caution">
    <text evidence="2">The sequence shown here is derived from an EMBL/GenBank/DDBJ whole genome shotgun (WGS) entry which is preliminary data.</text>
</comment>
<evidence type="ECO:0000259" key="1">
    <source>
        <dbReference type="Pfam" id="PF16977"/>
    </source>
</evidence>
<accession>A0A9W9ZWH4</accession>
<dbReference type="Pfam" id="PF16977">
    <property type="entry name" value="ApeC"/>
    <property type="match status" value="1"/>
</dbReference>
<keyword evidence="3" id="KW-1185">Reference proteome</keyword>
<dbReference type="EMBL" id="MU825439">
    <property type="protein sequence ID" value="KAJ7389166.1"/>
    <property type="molecule type" value="Genomic_DNA"/>
</dbReference>
<name>A0A9W9ZWH4_9CNID</name>
<dbReference type="OrthoDB" id="5944935at2759"/>
<dbReference type="Proteomes" id="UP001163046">
    <property type="component" value="Unassembled WGS sequence"/>
</dbReference>
<protein>
    <recommendedName>
        <fullName evidence="1">Apextrin C-terminal domain-containing protein</fullName>
    </recommendedName>
</protein>
<evidence type="ECO:0000313" key="3">
    <source>
        <dbReference type="Proteomes" id="UP001163046"/>
    </source>
</evidence>
<proteinExistence type="predicted"/>
<organism evidence="2 3">
    <name type="scientific">Desmophyllum pertusum</name>
    <dbReference type="NCBI Taxonomy" id="174260"/>
    <lineage>
        <taxon>Eukaryota</taxon>
        <taxon>Metazoa</taxon>
        <taxon>Cnidaria</taxon>
        <taxon>Anthozoa</taxon>
        <taxon>Hexacorallia</taxon>
        <taxon>Scleractinia</taxon>
        <taxon>Caryophylliina</taxon>
        <taxon>Caryophylliidae</taxon>
        <taxon>Desmophyllum</taxon>
    </lineage>
</organism>
<reference evidence="2" key="1">
    <citation type="submission" date="2023-01" db="EMBL/GenBank/DDBJ databases">
        <title>Genome assembly of the deep-sea coral Lophelia pertusa.</title>
        <authorList>
            <person name="Herrera S."/>
            <person name="Cordes E."/>
        </authorList>
    </citation>
    <scope>NUCLEOTIDE SEQUENCE</scope>
    <source>
        <strain evidence="2">USNM1676648</strain>
        <tissue evidence="2">Polyp</tissue>
    </source>
</reference>
<feature type="domain" description="Apextrin C-terminal" evidence="1">
    <location>
        <begin position="35"/>
        <end position="134"/>
    </location>
</feature>
<evidence type="ECO:0000313" key="2">
    <source>
        <dbReference type="EMBL" id="KAJ7389166.1"/>
    </source>
</evidence>
<dbReference type="PANTHER" id="PTHR19324">
    <property type="entry name" value="PERFORIN-LIKE PROTEIN 1"/>
    <property type="match status" value="1"/>
</dbReference>
<sequence>MISLGLLDNIVSSKKEIVPKISTKDLFAGMMKIQTTTTTIEGSIPDGKFSSNTLIEYCCRTDGHATNAIILPTDSPFVLFKSNSHQCQHVQGMRVQEEFFAWDTEDWSFSGNKKVGSVPYGEIGKNIKLDYCYYSR</sequence>
<dbReference type="InterPro" id="IPR031569">
    <property type="entry name" value="ApeC"/>
</dbReference>